<reference evidence="6 7" key="1">
    <citation type="submission" date="2022-11" db="EMBL/GenBank/DDBJ databases">
        <title>Whole genome sequence of Eschrichtius robustus ER-17-0199.</title>
        <authorList>
            <person name="Bruniche-Olsen A."/>
            <person name="Black A.N."/>
            <person name="Fields C.J."/>
            <person name="Walden K."/>
            <person name="Dewoody J.A."/>
        </authorList>
    </citation>
    <scope>NUCLEOTIDE SEQUENCE [LARGE SCALE GENOMIC DNA]</scope>
    <source>
        <strain evidence="6">ER-17-0199</strain>
        <tissue evidence="6">Blubber</tissue>
    </source>
</reference>
<dbReference type="GO" id="GO:0030544">
    <property type="term" value="F:Hsp70 protein binding"/>
    <property type="evidence" value="ECO:0007669"/>
    <property type="project" value="TreeGrafter"/>
</dbReference>
<keyword evidence="2" id="KW-0677">Repeat</keyword>
<dbReference type="Proteomes" id="UP001159641">
    <property type="component" value="Unassembled WGS sequence"/>
</dbReference>
<accession>A0AB34H149</accession>
<dbReference type="InterPro" id="IPR019734">
    <property type="entry name" value="TPR_rpt"/>
</dbReference>
<evidence type="ECO:0000313" key="7">
    <source>
        <dbReference type="Proteomes" id="UP001159641"/>
    </source>
</evidence>
<dbReference type="InterPro" id="IPR011990">
    <property type="entry name" value="TPR-like_helical_dom_sf"/>
</dbReference>
<dbReference type="AlphaFoldDB" id="A0AB34H149"/>
<evidence type="ECO:0000256" key="2">
    <source>
        <dbReference type="ARBA" id="ARBA00022737"/>
    </source>
</evidence>
<evidence type="ECO:0000256" key="1">
    <source>
        <dbReference type="ARBA" id="ARBA00009015"/>
    </source>
</evidence>
<evidence type="ECO:0000259" key="5">
    <source>
        <dbReference type="Pfam" id="PF18253"/>
    </source>
</evidence>
<proteinExistence type="inferred from homology"/>
<name>A0AB34H149_ESCRO</name>
<dbReference type="PANTHER" id="PTHR45883:SF2">
    <property type="entry name" value="HSC70-INTERACTING PROTEIN"/>
    <property type="match status" value="1"/>
</dbReference>
<feature type="repeat" description="TPR" evidence="4">
    <location>
        <begin position="87"/>
        <end position="120"/>
    </location>
</feature>
<dbReference type="SUPFAM" id="SSF48452">
    <property type="entry name" value="TPR-like"/>
    <property type="match status" value="1"/>
</dbReference>
<dbReference type="GO" id="GO:0046983">
    <property type="term" value="F:protein dimerization activity"/>
    <property type="evidence" value="ECO:0007669"/>
    <property type="project" value="InterPro"/>
</dbReference>
<dbReference type="Gene3D" id="6.10.250.3420">
    <property type="match status" value="1"/>
</dbReference>
<protein>
    <recommendedName>
        <fullName evidence="5">Hsp70-interacting protein N-terminal domain-containing protein</fullName>
    </recommendedName>
</protein>
<dbReference type="PANTHER" id="PTHR45883">
    <property type="entry name" value="HSC70-INTERACTING PROTEIN"/>
    <property type="match status" value="1"/>
</dbReference>
<keyword evidence="7" id="KW-1185">Reference proteome</keyword>
<gene>
    <name evidence="6" type="ORF">J1605_007966</name>
</gene>
<organism evidence="6 7">
    <name type="scientific">Eschrichtius robustus</name>
    <name type="common">California gray whale</name>
    <name type="synonym">Eschrichtius gibbosus</name>
    <dbReference type="NCBI Taxonomy" id="9764"/>
    <lineage>
        <taxon>Eukaryota</taxon>
        <taxon>Metazoa</taxon>
        <taxon>Chordata</taxon>
        <taxon>Craniata</taxon>
        <taxon>Vertebrata</taxon>
        <taxon>Euteleostomi</taxon>
        <taxon>Mammalia</taxon>
        <taxon>Eutheria</taxon>
        <taxon>Laurasiatheria</taxon>
        <taxon>Artiodactyla</taxon>
        <taxon>Whippomorpha</taxon>
        <taxon>Cetacea</taxon>
        <taxon>Mysticeti</taxon>
        <taxon>Eschrichtiidae</taxon>
        <taxon>Eschrichtius</taxon>
    </lineage>
</organism>
<dbReference type="EMBL" id="JAIQCJ010002042">
    <property type="protein sequence ID" value="KAJ8784615.1"/>
    <property type="molecule type" value="Genomic_DNA"/>
</dbReference>
<evidence type="ECO:0000256" key="4">
    <source>
        <dbReference type="PROSITE-ProRule" id="PRU00339"/>
    </source>
</evidence>
<dbReference type="InterPro" id="IPR034649">
    <property type="entry name" value="Hip_N"/>
</dbReference>
<dbReference type="FunFam" id="6.10.250.3420:FF:000001">
    <property type="entry name" value="Hsc70-interacting protein-like protein"/>
    <property type="match status" value="1"/>
</dbReference>
<keyword evidence="3 4" id="KW-0802">TPR repeat</keyword>
<comment type="caution">
    <text evidence="6">The sequence shown here is derived from an EMBL/GenBank/DDBJ whole genome shotgun (WGS) entry which is preliminary data.</text>
</comment>
<evidence type="ECO:0000256" key="3">
    <source>
        <dbReference type="ARBA" id="ARBA00022803"/>
    </source>
</evidence>
<dbReference type="CDD" id="cd14438">
    <property type="entry name" value="Hip_N"/>
    <property type="match status" value="1"/>
</dbReference>
<dbReference type="PROSITE" id="PS50005">
    <property type="entry name" value="TPR"/>
    <property type="match status" value="1"/>
</dbReference>
<feature type="domain" description="Hsp70-interacting protein N-terminal" evidence="5">
    <location>
        <begin position="36"/>
        <end position="71"/>
    </location>
</feature>
<evidence type="ECO:0000313" key="6">
    <source>
        <dbReference type="EMBL" id="KAJ8784615.1"/>
    </source>
</evidence>
<dbReference type="Pfam" id="PF18253">
    <property type="entry name" value="HipN"/>
    <property type="match status" value="1"/>
</dbReference>
<comment type="similarity">
    <text evidence="1">Belongs to the FAM10 family.</text>
</comment>
<dbReference type="Gene3D" id="1.25.40.10">
    <property type="entry name" value="Tetratricopeptide repeat domain"/>
    <property type="match status" value="1"/>
</dbReference>
<sequence>MGTGHREQEFWEVLLASAHPPPPAASCRFRTVVTGKVSKLRAFVKMCKQDPSVLHTEEMSFLREWVERMGKAIDSFTDAIKRNPRLVILYAKRATVFIKVQKSNAAIRDCDRAIEINPDSVQPYK</sequence>